<keyword evidence="1" id="KW-0472">Membrane</keyword>
<dbReference type="Proteomes" id="UP001185092">
    <property type="component" value="Unassembled WGS sequence"/>
</dbReference>
<keyword evidence="1" id="KW-1133">Transmembrane helix</keyword>
<evidence type="ECO:0000313" key="2">
    <source>
        <dbReference type="EMBL" id="MDR6239933.1"/>
    </source>
</evidence>
<reference evidence="3" key="1">
    <citation type="submission" date="2023-07" db="EMBL/GenBank/DDBJ databases">
        <title>Genomic Encyclopedia of Type Strains, Phase IV (KMG-IV): sequencing the most valuable type-strain genomes for metagenomic binning, comparative biology and taxonomic classification.</title>
        <authorList>
            <person name="Goeker M."/>
        </authorList>
    </citation>
    <scope>NUCLEOTIDE SEQUENCE</scope>
    <source>
        <strain evidence="3">DSM 26174</strain>
    </source>
</reference>
<keyword evidence="4" id="KW-1185">Reference proteome</keyword>
<evidence type="ECO:0000313" key="3">
    <source>
        <dbReference type="EMBL" id="MDR6239970.1"/>
    </source>
</evidence>
<feature type="transmembrane region" description="Helical" evidence="1">
    <location>
        <begin position="30"/>
        <end position="48"/>
    </location>
</feature>
<dbReference type="AlphaFoldDB" id="A0AAE3XQ29"/>
<protein>
    <submittedName>
        <fullName evidence="3">Uncharacterized protein</fullName>
    </submittedName>
</protein>
<dbReference type="RefSeq" id="WP_309939741.1">
    <property type="nucleotide sequence ID" value="NZ_AP025305.1"/>
</dbReference>
<comment type="caution">
    <text evidence="3">The sequence shown here is derived from an EMBL/GenBank/DDBJ whole genome shotgun (WGS) entry which is preliminary data.</text>
</comment>
<keyword evidence="1" id="KW-0812">Transmembrane</keyword>
<organism evidence="3 4">
    <name type="scientific">Aureibacter tunicatorum</name>
    <dbReference type="NCBI Taxonomy" id="866807"/>
    <lineage>
        <taxon>Bacteria</taxon>
        <taxon>Pseudomonadati</taxon>
        <taxon>Bacteroidota</taxon>
        <taxon>Cytophagia</taxon>
        <taxon>Cytophagales</taxon>
        <taxon>Persicobacteraceae</taxon>
        <taxon>Aureibacter</taxon>
    </lineage>
</organism>
<proteinExistence type="predicted"/>
<gene>
    <name evidence="2" type="ORF">HNQ88_002981</name>
    <name evidence="3" type="ORF">HNQ88_003018</name>
</gene>
<name>A0AAE3XQ29_9BACT</name>
<evidence type="ECO:0000313" key="4">
    <source>
        <dbReference type="Proteomes" id="UP001185092"/>
    </source>
</evidence>
<sequence>MKNKEVVASGISVAGSLAGYYMAPDPKEKIPYMLIGGFLGTVLAAALIK</sequence>
<accession>A0AAE3XQ29</accession>
<dbReference type="EMBL" id="JAVDQD010000003">
    <property type="protein sequence ID" value="MDR6239970.1"/>
    <property type="molecule type" value="Genomic_DNA"/>
</dbReference>
<dbReference type="EMBL" id="JAVDQD010000003">
    <property type="protein sequence ID" value="MDR6239933.1"/>
    <property type="molecule type" value="Genomic_DNA"/>
</dbReference>
<evidence type="ECO:0000256" key="1">
    <source>
        <dbReference type="SAM" id="Phobius"/>
    </source>
</evidence>